<reference evidence="1" key="1">
    <citation type="submission" date="2020-05" db="EMBL/GenBank/DDBJ databases">
        <authorList>
            <person name="Chiriac C."/>
            <person name="Salcher M."/>
            <person name="Ghai R."/>
            <person name="Kavagutti S V."/>
        </authorList>
    </citation>
    <scope>NUCLEOTIDE SEQUENCE</scope>
</reference>
<dbReference type="PANTHER" id="PTHR24637:SF421">
    <property type="entry name" value="CUTICLE COLLAGEN DPY-2"/>
    <property type="match status" value="1"/>
</dbReference>
<gene>
    <name evidence="1" type="ORF">UFOPK3482_00589</name>
</gene>
<dbReference type="PANTHER" id="PTHR24637">
    <property type="entry name" value="COLLAGEN"/>
    <property type="match status" value="1"/>
</dbReference>
<sequence>MKKFAVVLLVLSLTRIGVAYADTTNSSNSQNYFFGVKNAAANLNQVLALLVGPQGEPGAAGVAGKDGLIGMNGKDGLPGAPGAVGETGATGAAGPAGASVLAVAFTGAQGPCLIGGVKFTDGAGTITYTCNGINGSNGANGRDGIDGKDGTGSDGTLGYGQGQVNVASCEADKRLVIDFTREFDGDDFTFRSVLIGDPTFTVGDPVTSSGDIKNTCANRTLSVFFKINSADLIHKLGHYLPGDIIKCDYVLPGATGWPTTKWQFVLTPSNTTCSTRATSTRAASTVTLDEISTADYTDKIGIEID</sequence>
<dbReference type="Pfam" id="PF01391">
    <property type="entry name" value="Collagen"/>
    <property type="match status" value="1"/>
</dbReference>
<accession>A0A6J7EU80</accession>
<organism evidence="1">
    <name type="scientific">freshwater metagenome</name>
    <dbReference type="NCBI Taxonomy" id="449393"/>
    <lineage>
        <taxon>unclassified sequences</taxon>
        <taxon>metagenomes</taxon>
        <taxon>ecological metagenomes</taxon>
    </lineage>
</organism>
<dbReference type="EMBL" id="CAFBLZ010000039">
    <property type="protein sequence ID" value="CAB4885208.1"/>
    <property type="molecule type" value="Genomic_DNA"/>
</dbReference>
<evidence type="ECO:0000313" key="1">
    <source>
        <dbReference type="EMBL" id="CAB4885208.1"/>
    </source>
</evidence>
<dbReference type="InterPro" id="IPR008160">
    <property type="entry name" value="Collagen"/>
</dbReference>
<dbReference type="AlphaFoldDB" id="A0A6J7EU80"/>
<name>A0A6J7EU80_9ZZZZ</name>
<protein>
    <submittedName>
        <fullName evidence="1">Unannotated protein</fullName>
    </submittedName>
</protein>
<proteinExistence type="predicted"/>